<organism evidence="1 2">
    <name type="scientific">Puccinia coronata f. sp. avenae</name>
    <dbReference type="NCBI Taxonomy" id="200324"/>
    <lineage>
        <taxon>Eukaryota</taxon>
        <taxon>Fungi</taxon>
        <taxon>Dikarya</taxon>
        <taxon>Basidiomycota</taxon>
        <taxon>Pucciniomycotina</taxon>
        <taxon>Pucciniomycetes</taxon>
        <taxon>Pucciniales</taxon>
        <taxon>Pucciniaceae</taxon>
        <taxon>Puccinia</taxon>
    </lineage>
</organism>
<proteinExistence type="predicted"/>
<dbReference type="OrthoDB" id="2831684at2759"/>
<evidence type="ECO:0000313" key="2">
    <source>
        <dbReference type="Proteomes" id="UP000235388"/>
    </source>
</evidence>
<reference evidence="1 2" key="1">
    <citation type="submission" date="2017-11" db="EMBL/GenBank/DDBJ databases">
        <title>De novo assembly and phasing of dikaryotic genomes from two isolates of Puccinia coronata f. sp. avenae, the causal agent of oat crown rust.</title>
        <authorList>
            <person name="Miller M.E."/>
            <person name="Zhang Y."/>
            <person name="Omidvar V."/>
            <person name="Sperschneider J."/>
            <person name="Schwessinger B."/>
            <person name="Raley C."/>
            <person name="Palmer J.M."/>
            <person name="Garnica D."/>
            <person name="Upadhyaya N."/>
            <person name="Rathjen J."/>
            <person name="Taylor J.M."/>
            <person name="Park R.F."/>
            <person name="Dodds P.N."/>
            <person name="Hirsch C.D."/>
            <person name="Kianian S.F."/>
            <person name="Figueroa M."/>
        </authorList>
    </citation>
    <scope>NUCLEOTIDE SEQUENCE [LARGE SCALE GENOMIC DNA]</scope>
    <source>
        <strain evidence="1">12NC29</strain>
    </source>
</reference>
<dbReference type="AlphaFoldDB" id="A0A2N5T1X8"/>
<comment type="caution">
    <text evidence="1">The sequence shown here is derived from an EMBL/GenBank/DDBJ whole genome shotgun (WGS) entry which is preliminary data.</text>
</comment>
<protein>
    <submittedName>
        <fullName evidence="1">Uncharacterized protein</fullName>
    </submittedName>
</protein>
<dbReference type="Proteomes" id="UP000235388">
    <property type="component" value="Unassembled WGS sequence"/>
</dbReference>
<accession>A0A2N5T1X8</accession>
<dbReference type="EMBL" id="PGCJ01000812">
    <property type="protein sequence ID" value="PLW19500.1"/>
    <property type="molecule type" value="Genomic_DNA"/>
</dbReference>
<keyword evidence="2" id="KW-1185">Reference proteome</keyword>
<evidence type="ECO:0000313" key="1">
    <source>
        <dbReference type="EMBL" id="PLW19500.1"/>
    </source>
</evidence>
<name>A0A2N5T1X8_9BASI</name>
<gene>
    <name evidence="1" type="ORF">PCANC_08738</name>
</gene>
<sequence>MRSVSSFIAVESHSPMKRLTHDRFCRLAGLYSGNREEALEQDIVLHFSVMSTYIHAAVVFFATNSPTLEFLKKTSIEERMPKGLYRLQPPAARSVAATDVTSVYQTDVTSAAPTDTLCLCSNVSVGPADIKSVWATDVTSVASGRLCSARNNSSPSGYKLAPARRGALPWRAGASRYLLADEQRLGELVQACTSSSAATTSPPSKTACRRGLTGFFFINAHNLFKSGILDGVSTNMIEDLYPHISKLHRSTDVHEKLSMLEKDSIPVNEIIHSSKRAELRVIHLAIRVKGSRSSRVYGNAVDRGSGRVVWSIPFPTSEIHPGYG</sequence>